<name>A0A6J5QFR9_9CAUD</name>
<accession>A0A6J5QFR9</accession>
<evidence type="ECO:0000313" key="1">
    <source>
        <dbReference type="EMBL" id="CAB4170360.1"/>
    </source>
</evidence>
<evidence type="ECO:0000313" key="5">
    <source>
        <dbReference type="EMBL" id="CAB5238547.1"/>
    </source>
</evidence>
<dbReference type="EMBL" id="LR797375">
    <property type="protein sequence ID" value="CAB4211451.1"/>
    <property type="molecule type" value="Genomic_DNA"/>
</dbReference>
<protein>
    <submittedName>
        <fullName evidence="2">WYL domain containing protein</fullName>
    </submittedName>
</protein>
<dbReference type="EMBL" id="LR797019">
    <property type="protein sequence ID" value="CAB4181206.1"/>
    <property type="molecule type" value="Genomic_DNA"/>
</dbReference>
<reference evidence="2" key="1">
    <citation type="submission" date="2020-05" db="EMBL/GenBank/DDBJ databases">
        <authorList>
            <person name="Chiriac C."/>
            <person name="Salcher M."/>
            <person name="Ghai R."/>
            <person name="Kavagutti S V."/>
        </authorList>
    </citation>
    <scope>NUCLEOTIDE SEQUENCE</scope>
</reference>
<evidence type="ECO:0000313" key="3">
    <source>
        <dbReference type="EMBL" id="CAB4198463.1"/>
    </source>
</evidence>
<dbReference type="EMBL" id="LR797272">
    <property type="protein sequence ID" value="CAB4198463.1"/>
    <property type="molecule type" value="Genomic_DNA"/>
</dbReference>
<organism evidence="2">
    <name type="scientific">uncultured Caudovirales phage</name>
    <dbReference type="NCBI Taxonomy" id="2100421"/>
    <lineage>
        <taxon>Viruses</taxon>
        <taxon>Duplodnaviria</taxon>
        <taxon>Heunggongvirae</taxon>
        <taxon>Uroviricota</taxon>
        <taxon>Caudoviricetes</taxon>
        <taxon>Peduoviridae</taxon>
        <taxon>Maltschvirus</taxon>
        <taxon>Maltschvirus maltsch</taxon>
    </lineage>
</organism>
<dbReference type="EMBL" id="LR798454">
    <property type="protein sequence ID" value="CAB5238547.1"/>
    <property type="molecule type" value="Genomic_DNA"/>
</dbReference>
<dbReference type="Pfam" id="PF10902">
    <property type="entry name" value="WYL_2"/>
    <property type="match status" value="1"/>
</dbReference>
<dbReference type="InterPro" id="IPR024401">
    <property type="entry name" value="WYL_prot"/>
</dbReference>
<evidence type="ECO:0000313" key="2">
    <source>
        <dbReference type="EMBL" id="CAB4181206.1"/>
    </source>
</evidence>
<dbReference type="EMBL" id="LR796861">
    <property type="protein sequence ID" value="CAB4170360.1"/>
    <property type="molecule type" value="Genomic_DNA"/>
</dbReference>
<proteinExistence type="predicted"/>
<gene>
    <name evidence="2" type="ORF">UFOVP1066_14</name>
    <name evidence="3" type="ORF">UFOVP1315_101</name>
    <name evidence="4" type="ORF">UFOVP1421_62</name>
    <name evidence="5" type="ORF">UFOVP1525_72</name>
    <name evidence="1" type="ORF">UFOVP909_35</name>
</gene>
<sequence length="98" mass="11402">MQTVFKTDKEFEEFKTWTLGILHDDKTKDLCVTFTKKDGTLRDMRCTLCEGRIPADKQPKNEGTSAKDSGSAVRVFDTEKQEWRSFRWDSVTKVSFEL</sequence>
<evidence type="ECO:0000313" key="4">
    <source>
        <dbReference type="EMBL" id="CAB4211451.1"/>
    </source>
</evidence>